<keyword evidence="1" id="KW-0472">Membrane</keyword>
<dbReference type="EMBL" id="AWXZ01000039">
    <property type="protein sequence ID" value="ESR23580.1"/>
    <property type="molecule type" value="Genomic_DNA"/>
</dbReference>
<dbReference type="eggNOG" id="COG1296">
    <property type="taxonomic scope" value="Bacteria"/>
</dbReference>
<sequence>MSLPGLVLFCSFFGFGAFARAMGFSMGEAVFTSGVVWALPGQVVLFSGLADGAHLAAAFVAVTLTAVRLLPLTVAILPLMRRDRQSWISQYFLAHFVAVTVWVESMRRFNDMEHAERIPFFLGLSLTVVPLNLLATALGHAASATVPPAASAALLFLTPIYFILSMTSAARARADHLAMGLGLALGPVFYRLAPGLDLLWTGLVGGTLAWLAGRAMERRR</sequence>
<dbReference type="InterPro" id="IPR011606">
    <property type="entry name" value="Brnchd-chn_aa_trnsp_permease"/>
</dbReference>
<evidence type="ECO:0000256" key="1">
    <source>
        <dbReference type="SAM" id="Phobius"/>
    </source>
</evidence>
<feature type="transmembrane region" description="Helical" evidence="1">
    <location>
        <begin position="88"/>
        <end position="106"/>
    </location>
</feature>
<gene>
    <name evidence="2" type="ORF">N177_3648</name>
</gene>
<keyword evidence="3" id="KW-1185">Reference proteome</keyword>
<dbReference type="RefSeq" id="WP_023433766.1">
    <property type="nucleotide sequence ID" value="NZ_AWXZ01000039.1"/>
</dbReference>
<organism evidence="2 3">
    <name type="scientific">Lutibaculum baratangense AMV1</name>
    <dbReference type="NCBI Taxonomy" id="631454"/>
    <lineage>
        <taxon>Bacteria</taxon>
        <taxon>Pseudomonadati</taxon>
        <taxon>Pseudomonadota</taxon>
        <taxon>Alphaproteobacteria</taxon>
        <taxon>Hyphomicrobiales</taxon>
        <taxon>Tepidamorphaceae</taxon>
        <taxon>Lutibaculum</taxon>
    </lineage>
</organism>
<keyword evidence="1" id="KW-1133">Transmembrane helix</keyword>
<dbReference type="OrthoDB" id="7675159at2"/>
<dbReference type="Pfam" id="PF03591">
    <property type="entry name" value="AzlC"/>
    <property type="match status" value="1"/>
</dbReference>
<dbReference type="PATRIC" id="fig|631454.5.peg.3609"/>
<feature type="transmembrane region" description="Helical" evidence="1">
    <location>
        <begin position="56"/>
        <end position="76"/>
    </location>
</feature>
<protein>
    <submittedName>
        <fullName evidence="2">AzlC family protein</fullName>
    </submittedName>
</protein>
<reference evidence="2 3" key="1">
    <citation type="journal article" date="2014" name="Genome Announc.">
        <title>Draft Genome Sequence of Lutibaculum baratangense Strain AMV1T, Isolated from a Mud Volcano in Andamans, India.</title>
        <authorList>
            <person name="Singh A."/>
            <person name="Sreenivas A."/>
            <person name="Sathyanarayana Reddy G."/>
            <person name="Pinnaka A.K."/>
            <person name="Shivaji S."/>
        </authorList>
    </citation>
    <scope>NUCLEOTIDE SEQUENCE [LARGE SCALE GENOMIC DNA]</scope>
    <source>
        <strain evidence="2 3">AMV1</strain>
    </source>
</reference>
<feature type="transmembrane region" description="Helical" evidence="1">
    <location>
        <begin position="118"/>
        <end position="138"/>
    </location>
</feature>
<proteinExistence type="predicted"/>
<dbReference type="Proteomes" id="UP000017819">
    <property type="component" value="Unassembled WGS sequence"/>
</dbReference>
<feature type="transmembrane region" description="Helical" evidence="1">
    <location>
        <begin position="199"/>
        <end position="216"/>
    </location>
</feature>
<dbReference type="STRING" id="631454.N177_3648"/>
<comment type="caution">
    <text evidence="2">The sequence shown here is derived from an EMBL/GenBank/DDBJ whole genome shotgun (WGS) entry which is preliminary data.</text>
</comment>
<name>V4RJZ8_9HYPH</name>
<feature type="transmembrane region" description="Helical" evidence="1">
    <location>
        <begin position="144"/>
        <end position="164"/>
    </location>
</feature>
<accession>V4RJZ8</accession>
<evidence type="ECO:0000313" key="2">
    <source>
        <dbReference type="EMBL" id="ESR23580.1"/>
    </source>
</evidence>
<dbReference type="AlphaFoldDB" id="V4RJZ8"/>
<keyword evidence="1" id="KW-0812">Transmembrane</keyword>
<evidence type="ECO:0000313" key="3">
    <source>
        <dbReference type="Proteomes" id="UP000017819"/>
    </source>
</evidence>